<organism evidence="3 4">
    <name type="scientific">Sutcliffiella cohnii</name>
    <dbReference type="NCBI Taxonomy" id="33932"/>
    <lineage>
        <taxon>Bacteria</taxon>
        <taxon>Bacillati</taxon>
        <taxon>Bacillota</taxon>
        <taxon>Bacilli</taxon>
        <taxon>Bacillales</taxon>
        <taxon>Bacillaceae</taxon>
        <taxon>Sutcliffiella</taxon>
    </lineage>
</organism>
<accession>A0A223KLC4</accession>
<dbReference type="RefSeq" id="WP_066414949.1">
    <property type="nucleotide sequence ID" value="NZ_CP018866.1"/>
</dbReference>
<evidence type="ECO:0000259" key="2">
    <source>
        <dbReference type="Pfam" id="PF00561"/>
    </source>
</evidence>
<dbReference type="Proteomes" id="UP000215224">
    <property type="component" value="Chromosome"/>
</dbReference>
<dbReference type="SUPFAM" id="SSF53474">
    <property type="entry name" value="alpha/beta-Hydrolases"/>
    <property type="match status" value="1"/>
</dbReference>
<dbReference type="AlphaFoldDB" id="A0A223KLC4"/>
<sequence length="278" mass="31282">MEHNIVVRNNVKILGKGTQPILFAPGFGCDQTVWKQVVPAFEEHYQVILFDYVGLGNSDISAYNPERYSTLNGYAQDILDVCSYLQLKDVIFVGHSVSSIIGLLASLYQPTLFSNLIMIGPSPCYLNDPPEYFGGFEKEDLHSLIEMMEKNYIGWANIFASTVVNNADRPDVTKELEDRFCSTDPIIAKQFAMAAFFSDNREDLRKGVVPTLILQCSEDIIAPTEVGQYVHEHLPKSEFQVMNATGHCPHMSHPEETVQLIKQYLNEVHLNNNHLGPV</sequence>
<name>A0A223KLC4_9BACI</name>
<protein>
    <submittedName>
        <fullName evidence="3">Sigma factor SigB regulation protein RsbQ</fullName>
    </submittedName>
</protein>
<gene>
    <name evidence="3" type="ORF">BC6307_02305</name>
</gene>
<dbReference type="EMBL" id="CP018866">
    <property type="protein sequence ID" value="AST90196.1"/>
    <property type="molecule type" value="Genomic_DNA"/>
</dbReference>
<evidence type="ECO:0000313" key="3">
    <source>
        <dbReference type="EMBL" id="AST90196.1"/>
    </source>
</evidence>
<comment type="similarity">
    <text evidence="1">Belongs to the AB hydrolase superfamily.</text>
</comment>
<dbReference type="PANTHER" id="PTHR43039">
    <property type="entry name" value="ESTERASE-RELATED"/>
    <property type="match status" value="1"/>
</dbReference>
<dbReference type="InterPro" id="IPR029058">
    <property type="entry name" value="AB_hydrolase_fold"/>
</dbReference>
<dbReference type="KEGG" id="bcoh:BC6307_02305"/>
<reference evidence="3 4" key="1">
    <citation type="submission" date="2016-12" db="EMBL/GenBank/DDBJ databases">
        <title>The whole genome sequencing and assembly of Bacillus cohnii DSM 6307T strain.</title>
        <authorList>
            <person name="Lee Y.-J."/>
            <person name="Yi H."/>
            <person name="Bahn Y.-S."/>
            <person name="Kim J.F."/>
            <person name="Lee D.-W."/>
        </authorList>
    </citation>
    <scope>NUCLEOTIDE SEQUENCE [LARGE SCALE GENOMIC DNA]</scope>
    <source>
        <strain evidence="3 4">DSM 6307</strain>
    </source>
</reference>
<keyword evidence="4" id="KW-1185">Reference proteome</keyword>
<dbReference type="Gene3D" id="3.40.50.1820">
    <property type="entry name" value="alpha/beta hydrolase"/>
    <property type="match status" value="1"/>
</dbReference>
<evidence type="ECO:0000256" key="1">
    <source>
        <dbReference type="ARBA" id="ARBA00008645"/>
    </source>
</evidence>
<dbReference type="STRING" id="1314751.GCA_001591425_01813"/>
<feature type="domain" description="AB hydrolase-1" evidence="2">
    <location>
        <begin position="20"/>
        <end position="254"/>
    </location>
</feature>
<proteinExistence type="inferred from homology"/>
<dbReference type="Pfam" id="PF00561">
    <property type="entry name" value="Abhydrolase_1"/>
    <property type="match status" value="1"/>
</dbReference>
<evidence type="ECO:0000313" key="4">
    <source>
        <dbReference type="Proteomes" id="UP000215224"/>
    </source>
</evidence>
<dbReference type="InterPro" id="IPR000073">
    <property type="entry name" value="AB_hydrolase_1"/>
</dbReference>